<dbReference type="InterPro" id="IPR042070">
    <property type="entry name" value="PucR_C-HTH_sf"/>
</dbReference>
<dbReference type="PANTHER" id="PTHR33744">
    <property type="entry name" value="CARBOHYDRATE DIACID REGULATOR"/>
    <property type="match status" value="1"/>
</dbReference>
<dbReference type="InterPro" id="IPR012914">
    <property type="entry name" value="PucR_dom"/>
</dbReference>
<evidence type="ECO:0000259" key="3">
    <source>
        <dbReference type="Pfam" id="PF13556"/>
    </source>
</evidence>
<accession>A0A2T3G5E8</accession>
<dbReference type="AlphaFoldDB" id="A0A2T3G5E8"/>
<protein>
    <submittedName>
        <fullName evidence="5">PucR family transcriptional regulator</fullName>
    </submittedName>
</protein>
<dbReference type="Pfam" id="PF13556">
    <property type="entry name" value="HTH_30"/>
    <property type="match status" value="1"/>
</dbReference>
<dbReference type="PANTHER" id="PTHR33744:SF1">
    <property type="entry name" value="DNA-BINDING TRANSCRIPTIONAL ACTIVATOR ADER"/>
    <property type="match status" value="1"/>
</dbReference>
<dbReference type="Proteomes" id="UP000240974">
    <property type="component" value="Unassembled WGS sequence"/>
</dbReference>
<evidence type="ECO:0000259" key="2">
    <source>
        <dbReference type="Pfam" id="PF07905"/>
    </source>
</evidence>
<evidence type="ECO:0000313" key="6">
    <source>
        <dbReference type="Proteomes" id="UP000240974"/>
    </source>
</evidence>
<gene>
    <name evidence="5" type="ORF">C7U54_03590</name>
</gene>
<sequence>MVLLVQEMKDLQRKFHLKLLSEQKGLDNEIKGIKIIEVENMEKYIEGGEILLTSFFIYESCTISQYETHIQNLIDKGVSGFIIKNSGNIKNFNIKLDILKRLCIENEVALFELLRQNYYWDIIRYILDNVFDQEMALLKYHKVTNDNLKEYIFHKEATPKNIIELLYTIIDNPISMYYENLSCLATTYEEKSSFDLLDNIKEYSPEIRLRYNYLKQDAGKYNQYIIPITFIGNIPIKIVIDEKNRKLTNFDFVAIENAIDALRYSFTFDFAKNEIHKKYHRDIFFNLVNSQLNYDDTTEAANMLNLKEDAYYRIVSFHSISEDQKEKYSLEQLDEVDIIANEISMFYPKEHIYKNVSQIVMLQKMDSDKEDDASIRCLNELIDIVKKSISKRDQNTNFNVGVGEIVKGYRNLKNSYKQSRIAMKFMKIARRITGDINKSIVYYSKLGIFQSFIELDDINKLKKYVPCTITKLDNYDRKHNTELLHTLNSYIRNNLSVKKTSLDLMIQYRSASYRIKKIKEITNINFDDNIELLSLRNGLIIFDIIHNM</sequence>
<dbReference type="InterPro" id="IPR041522">
    <property type="entry name" value="CdaR_GGDEF"/>
</dbReference>
<feature type="domain" description="CdaR GGDEF-like" evidence="4">
    <location>
        <begin position="296"/>
        <end position="424"/>
    </location>
</feature>
<comment type="similarity">
    <text evidence="1">Belongs to the CdaR family.</text>
</comment>
<evidence type="ECO:0000256" key="1">
    <source>
        <dbReference type="ARBA" id="ARBA00006754"/>
    </source>
</evidence>
<feature type="domain" description="Purine catabolism PurC-like" evidence="2">
    <location>
        <begin position="16"/>
        <end position="128"/>
    </location>
</feature>
<dbReference type="Pfam" id="PF07905">
    <property type="entry name" value="PucR"/>
    <property type="match status" value="1"/>
</dbReference>
<dbReference type="InterPro" id="IPR025736">
    <property type="entry name" value="PucR_C-HTH_dom"/>
</dbReference>
<reference evidence="5 6" key="1">
    <citation type="journal article" date="2019" name="Int. J. Syst. Evol. Microbiol.">
        <title>Faecalibacillus intestinalis gen. nov., sp. nov. and Faecalibacillus faecis sp. nov., isolated from human faeces.</title>
        <authorList>
            <person name="Seo B."/>
            <person name="Jeon K."/>
            <person name="Baek I."/>
            <person name="Lee Y.M."/>
            <person name="Baek K."/>
            <person name="Ko G."/>
        </authorList>
    </citation>
    <scope>NUCLEOTIDE SEQUENCE [LARGE SCALE GENOMIC DNA]</scope>
    <source>
        <strain evidence="5 6">SNUG30099</strain>
    </source>
</reference>
<proteinExistence type="inferred from homology"/>
<evidence type="ECO:0000259" key="4">
    <source>
        <dbReference type="Pfam" id="PF17853"/>
    </source>
</evidence>
<dbReference type="Gene3D" id="1.10.10.2840">
    <property type="entry name" value="PucR C-terminal helix-turn-helix domain"/>
    <property type="match status" value="1"/>
</dbReference>
<organism evidence="5 6">
    <name type="scientific">Faecalibacillus intestinalis</name>
    <dbReference type="NCBI Taxonomy" id="1982626"/>
    <lineage>
        <taxon>Bacteria</taxon>
        <taxon>Bacillati</taxon>
        <taxon>Bacillota</taxon>
        <taxon>Erysipelotrichia</taxon>
        <taxon>Erysipelotrichales</taxon>
        <taxon>Coprobacillaceae</taxon>
        <taxon>Faecalibacillus</taxon>
    </lineage>
</organism>
<dbReference type="InterPro" id="IPR051448">
    <property type="entry name" value="CdaR-like_regulators"/>
</dbReference>
<comment type="caution">
    <text evidence="5">The sequence shown here is derived from an EMBL/GenBank/DDBJ whole genome shotgun (WGS) entry which is preliminary data.</text>
</comment>
<dbReference type="RefSeq" id="WP_107029341.1">
    <property type="nucleotide sequence ID" value="NZ_PYLQ01000003.1"/>
</dbReference>
<dbReference type="Pfam" id="PF17853">
    <property type="entry name" value="GGDEF_2"/>
    <property type="match status" value="1"/>
</dbReference>
<feature type="domain" description="PucR C-terminal helix-turn-helix" evidence="3">
    <location>
        <begin position="483"/>
        <end position="536"/>
    </location>
</feature>
<dbReference type="EMBL" id="PYLQ01000003">
    <property type="protein sequence ID" value="PST42753.1"/>
    <property type="molecule type" value="Genomic_DNA"/>
</dbReference>
<keyword evidence="6" id="KW-1185">Reference proteome</keyword>
<name>A0A2T3G5E8_9FIRM</name>
<evidence type="ECO:0000313" key="5">
    <source>
        <dbReference type="EMBL" id="PST42753.1"/>
    </source>
</evidence>